<dbReference type="Pfam" id="PF13585">
    <property type="entry name" value="CHU_C"/>
    <property type="match status" value="1"/>
</dbReference>
<keyword evidence="2" id="KW-1185">Reference proteome</keyword>
<organism evidence="1 2">
    <name type="scientific">Rhabdobacter roseus</name>
    <dbReference type="NCBI Taxonomy" id="1655419"/>
    <lineage>
        <taxon>Bacteria</taxon>
        <taxon>Pseudomonadati</taxon>
        <taxon>Bacteroidota</taxon>
        <taxon>Cytophagia</taxon>
        <taxon>Cytophagales</taxon>
        <taxon>Cytophagaceae</taxon>
        <taxon>Rhabdobacter</taxon>
    </lineage>
</organism>
<name>A0A840TVT1_9BACT</name>
<dbReference type="NCBIfam" id="TIGR04131">
    <property type="entry name" value="Bac_Flav_CTERM"/>
    <property type="match status" value="1"/>
</dbReference>
<sequence>MLMRTLAWGVLWLLFMNKLYGQAYNLVGDAVAYGEDCYRLTDDVPWQNGAVWYADKLSIASSFELEFTMNFGNHNSNGADGIVLVLQTQGNRALGNPGQGIGFKGFAPSLGIEFDTHRNTDEQDPTYDHLALVQDGIINHQSPQNLAGPVPASALSDNIEDGRDHLVRVRWDVTSQVLDVYFDCALRLSSRVDMASIFGGQQEVWWGFTGGTGQLSNTQRVCLRKDIVVRDTFEICPGEAVQLVARSSPSNQYSWSPAGLVNSSTIQNPLARPTQDQLFVVTYQDYCGRLVQDSVFVQVAQPFSLDLGEKRVFCGENSWELVPEVSAADPALKLHYRWSTGDTLPTILPQTAGWYQLTLRADACYITDSVEVVLYPADHESTLPSTFHCFYEDALQLSSALAEERQDYYWPHSEETAAAVYVSRGGEYELISTNRYGCRFRETFVVDEQCPAPPVAPEAFTPNGDGHNDLFRIISRRAIDLRWMVYDRWGNVIFVGNGQEAGWDGYYQGVLCPPGAYPWKANYRPLGKTQDAFSEKRGVVWLIR</sequence>
<dbReference type="Proteomes" id="UP000557307">
    <property type="component" value="Unassembled WGS sequence"/>
</dbReference>
<dbReference type="InterPro" id="IPR050258">
    <property type="entry name" value="Leguminous_Lectin"/>
</dbReference>
<gene>
    <name evidence="1" type="ORF">HNQ92_003852</name>
</gene>
<dbReference type="SUPFAM" id="SSF49899">
    <property type="entry name" value="Concanavalin A-like lectins/glucanases"/>
    <property type="match status" value="1"/>
</dbReference>
<evidence type="ECO:0000313" key="1">
    <source>
        <dbReference type="EMBL" id="MBB5285692.1"/>
    </source>
</evidence>
<reference evidence="1 2" key="1">
    <citation type="submission" date="2020-08" db="EMBL/GenBank/DDBJ databases">
        <title>Genomic Encyclopedia of Type Strains, Phase IV (KMG-IV): sequencing the most valuable type-strain genomes for metagenomic binning, comparative biology and taxonomic classification.</title>
        <authorList>
            <person name="Goeker M."/>
        </authorList>
    </citation>
    <scope>NUCLEOTIDE SEQUENCE [LARGE SCALE GENOMIC DNA]</scope>
    <source>
        <strain evidence="1 2">DSM 105074</strain>
    </source>
</reference>
<dbReference type="PANTHER" id="PTHR32401:SF48">
    <property type="entry name" value="LEGUME LECTIN DOMAIN-CONTAINING PROTEIN"/>
    <property type="match status" value="1"/>
</dbReference>
<dbReference type="EMBL" id="JACHGF010000006">
    <property type="protein sequence ID" value="MBB5285692.1"/>
    <property type="molecule type" value="Genomic_DNA"/>
</dbReference>
<protein>
    <submittedName>
        <fullName evidence="1">Gliding motility-associated-like protein</fullName>
    </submittedName>
</protein>
<dbReference type="Pfam" id="PF18483">
    <property type="entry name" value="Lectin_L-type_dom"/>
    <property type="match status" value="1"/>
</dbReference>
<dbReference type="GO" id="GO:0005975">
    <property type="term" value="P:carbohydrate metabolic process"/>
    <property type="evidence" value="ECO:0007669"/>
    <property type="project" value="UniProtKB-ARBA"/>
</dbReference>
<dbReference type="RefSeq" id="WP_184176098.1">
    <property type="nucleotide sequence ID" value="NZ_JACHGF010000006.1"/>
</dbReference>
<dbReference type="InterPro" id="IPR013320">
    <property type="entry name" value="ConA-like_dom_sf"/>
</dbReference>
<evidence type="ECO:0000313" key="2">
    <source>
        <dbReference type="Proteomes" id="UP000557307"/>
    </source>
</evidence>
<dbReference type="AlphaFoldDB" id="A0A840TVT1"/>
<dbReference type="InterPro" id="IPR026341">
    <property type="entry name" value="T9SS_type_B"/>
</dbReference>
<dbReference type="CDD" id="cd01951">
    <property type="entry name" value="lectin_L-type"/>
    <property type="match status" value="1"/>
</dbReference>
<proteinExistence type="predicted"/>
<dbReference type="GO" id="GO:0004553">
    <property type="term" value="F:hydrolase activity, hydrolyzing O-glycosyl compounds"/>
    <property type="evidence" value="ECO:0007669"/>
    <property type="project" value="UniProtKB-ARBA"/>
</dbReference>
<dbReference type="PANTHER" id="PTHR32401">
    <property type="entry name" value="CONCANAVALIN A-LIKE LECTIN FAMILY PROTEIN"/>
    <property type="match status" value="1"/>
</dbReference>
<dbReference type="InterPro" id="IPR056573">
    <property type="entry name" value="Lectin_L-type_dom"/>
</dbReference>
<comment type="caution">
    <text evidence="1">The sequence shown here is derived from an EMBL/GenBank/DDBJ whole genome shotgun (WGS) entry which is preliminary data.</text>
</comment>
<accession>A0A840TVT1</accession>
<dbReference type="Gene3D" id="2.60.120.200">
    <property type="match status" value="1"/>
</dbReference>